<feature type="signal peptide" evidence="1">
    <location>
        <begin position="1"/>
        <end position="24"/>
    </location>
</feature>
<dbReference type="PANTHER" id="PTHR36919:SF2">
    <property type="entry name" value="BLL6627 PROTEIN"/>
    <property type="match status" value="1"/>
</dbReference>
<dbReference type="OrthoDB" id="9811671at2"/>
<feature type="chain" id="PRO_5009190239" description="DUF2147 domain-containing protein" evidence="1">
    <location>
        <begin position="25"/>
        <end position="165"/>
    </location>
</feature>
<dbReference type="Gene3D" id="2.40.128.520">
    <property type="match status" value="1"/>
</dbReference>
<keyword evidence="4" id="KW-1185">Reference proteome</keyword>
<sequence>MAWLQKLTSIVAISVALGAGPAAAQQTLPALIEGVWLTTAQTELTIIACPVGYCGHITKIVIPEAIKQKYGDQLESIDPASFTDANNKDPALQGRPIQGLQILALRQTGNPMFYEGEIYNPEDGNIYSGSVEVRSADLIRLKGCVLYVLCQEQDWSRVPLEVVAE</sequence>
<feature type="domain" description="DUF2147" evidence="2">
    <location>
        <begin position="34"/>
        <end position="157"/>
    </location>
</feature>
<evidence type="ECO:0000313" key="4">
    <source>
        <dbReference type="Proteomes" id="UP000095463"/>
    </source>
</evidence>
<dbReference type="Pfam" id="PF09917">
    <property type="entry name" value="DUF2147"/>
    <property type="match status" value="1"/>
</dbReference>
<proteinExistence type="predicted"/>
<gene>
    <name evidence="3" type="ORF">VW23_026755</name>
</gene>
<organism evidence="3 4">
    <name type="scientific">Devosia insulae DS-56</name>
    <dbReference type="NCBI Taxonomy" id="1116389"/>
    <lineage>
        <taxon>Bacteria</taxon>
        <taxon>Pseudomonadati</taxon>
        <taxon>Pseudomonadota</taxon>
        <taxon>Alphaproteobacteria</taxon>
        <taxon>Hyphomicrobiales</taxon>
        <taxon>Devosiaceae</taxon>
        <taxon>Devosia</taxon>
    </lineage>
</organism>
<dbReference type="PANTHER" id="PTHR36919">
    <property type="entry name" value="BLR1215 PROTEIN"/>
    <property type="match status" value="1"/>
</dbReference>
<name>A0A1E5XL06_9HYPH</name>
<accession>A0A1E5XL06</accession>
<dbReference type="AlphaFoldDB" id="A0A1E5XL06"/>
<dbReference type="EMBL" id="LAJE02000314">
    <property type="protein sequence ID" value="OEO29184.1"/>
    <property type="molecule type" value="Genomic_DNA"/>
</dbReference>
<reference evidence="3 4" key="1">
    <citation type="journal article" date="2015" name="Genome Announc.">
        <title>Genome Assemblies of Three Soil-Associated Devosia species: D. insulae, D. limi, and D. soli.</title>
        <authorList>
            <person name="Hassan Y.I."/>
            <person name="Lepp D."/>
            <person name="Zhou T."/>
        </authorList>
    </citation>
    <scope>NUCLEOTIDE SEQUENCE [LARGE SCALE GENOMIC DNA]</scope>
    <source>
        <strain evidence="3 4">DS-56</strain>
    </source>
</reference>
<comment type="caution">
    <text evidence="3">The sequence shown here is derived from an EMBL/GenBank/DDBJ whole genome shotgun (WGS) entry which is preliminary data.</text>
</comment>
<evidence type="ECO:0000256" key="1">
    <source>
        <dbReference type="SAM" id="SignalP"/>
    </source>
</evidence>
<evidence type="ECO:0000259" key="2">
    <source>
        <dbReference type="Pfam" id="PF09917"/>
    </source>
</evidence>
<keyword evidence="1" id="KW-0732">Signal</keyword>
<dbReference type="InterPro" id="IPR019223">
    <property type="entry name" value="DUF2147"/>
</dbReference>
<protein>
    <recommendedName>
        <fullName evidence="2">DUF2147 domain-containing protein</fullName>
    </recommendedName>
</protein>
<dbReference type="RefSeq" id="WP_069911536.1">
    <property type="nucleotide sequence ID" value="NZ_LAJE02000314.1"/>
</dbReference>
<dbReference type="Proteomes" id="UP000095463">
    <property type="component" value="Unassembled WGS sequence"/>
</dbReference>
<evidence type="ECO:0000313" key="3">
    <source>
        <dbReference type="EMBL" id="OEO29184.1"/>
    </source>
</evidence>